<evidence type="ECO:0000256" key="1">
    <source>
        <dbReference type="SAM" id="MobiDB-lite"/>
    </source>
</evidence>
<protein>
    <submittedName>
        <fullName evidence="2">Uncharacterized protein</fullName>
    </submittedName>
</protein>
<organism evidence="2 3">
    <name type="scientific">Phenylobacterium ferrooxidans</name>
    <dbReference type="NCBI Taxonomy" id="2982689"/>
    <lineage>
        <taxon>Bacteria</taxon>
        <taxon>Pseudomonadati</taxon>
        <taxon>Pseudomonadota</taxon>
        <taxon>Alphaproteobacteria</taxon>
        <taxon>Caulobacterales</taxon>
        <taxon>Caulobacteraceae</taxon>
        <taxon>Phenylobacterium</taxon>
    </lineage>
</organism>
<proteinExistence type="predicted"/>
<reference evidence="2 3" key="1">
    <citation type="submission" date="2022-09" db="EMBL/GenBank/DDBJ databases">
        <title>New species of Phenylobacterium.</title>
        <authorList>
            <person name="Mieszkin S."/>
        </authorList>
    </citation>
    <scope>NUCLEOTIDE SEQUENCE [LARGE SCALE GENOMIC DNA]</scope>
    <source>
        <strain evidence="2 3">HK31-G</strain>
    </source>
</reference>
<keyword evidence="3" id="KW-1185">Reference proteome</keyword>
<dbReference type="RefSeq" id="WP_305761132.1">
    <property type="nucleotide sequence ID" value="NZ_JAOTJD010000053.1"/>
</dbReference>
<evidence type="ECO:0000313" key="3">
    <source>
        <dbReference type="Proteomes" id="UP001598130"/>
    </source>
</evidence>
<feature type="region of interest" description="Disordered" evidence="1">
    <location>
        <begin position="25"/>
        <end position="49"/>
    </location>
</feature>
<dbReference type="EMBL" id="JAOTJD010000053">
    <property type="protein sequence ID" value="MFD3266308.1"/>
    <property type="molecule type" value="Genomic_DNA"/>
</dbReference>
<dbReference type="Proteomes" id="UP001598130">
    <property type="component" value="Unassembled WGS sequence"/>
</dbReference>
<evidence type="ECO:0000313" key="2">
    <source>
        <dbReference type="EMBL" id="MFD3266308.1"/>
    </source>
</evidence>
<accession>A0ABW6CZH1</accession>
<name>A0ABW6CZH1_9CAUL</name>
<feature type="region of interest" description="Disordered" evidence="1">
    <location>
        <begin position="1"/>
        <end position="20"/>
    </location>
</feature>
<gene>
    <name evidence="2" type="ORF">OCL97_20380</name>
</gene>
<sequence>MPGNRKTPIGTDPDDAPELTDDVFTRSALKDGDRLLRPAQGTLTRRTHP</sequence>
<comment type="caution">
    <text evidence="2">The sequence shown here is derived from an EMBL/GenBank/DDBJ whole genome shotgun (WGS) entry which is preliminary data.</text>
</comment>